<sequence>MAERRGRRGFGLATLAALAAGTTCAVAGTRAAVEVDAEGQAAAMVTAGTAQGDALTMPLVTSLALVALASWGVLLVTRGVVRRSAAALALLASLGLLAAAAAALGDLRGTVEDALTEVGATGGASVTGWYLAAVVGGVVLVLAAGLAVWQVPAWPEMGRRYDSPTGEERAVTGDPESPLDLWRAMDEGHDPTDRTSP</sequence>
<accession>A0A7Y9YE45</accession>
<dbReference type="Pfam" id="PF09534">
    <property type="entry name" value="Trp_oprn_chp"/>
    <property type="match status" value="1"/>
</dbReference>
<evidence type="ECO:0000256" key="2">
    <source>
        <dbReference type="SAM" id="Phobius"/>
    </source>
</evidence>
<reference evidence="4 5" key="1">
    <citation type="submission" date="2020-07" db="EMBL/GenBank/DDBJ databases">
        <title>Sequencing the genomes of 1000 actinobacteria strains.</title>
        <authorList>
            <person name="Klenk H.-P."/>
        </authorList>
    </citation>
    <scope>NUCLEOTIDE SEQUENCE [LARGE SCALE GENOMIC DNA]</scope>
    <source>
        <strain evidence="4 5">DSM 18248</strain>
    </source>
</reference>
<dbReference type="EMBL" id="JACBZI010000001">
    <property type="protein sequence ID" value="NYI10548.1"/>
    <property type="molecule type" value="Genomic_DNA"/>
</dbReference>
<dbReference type="InterPro" id="IPR019051">
    <property type="entry name" value="Trp_biosyn_TM_oprn/chp"/>
</dbReference>
<keyword evidence="2" id="KW-0472">Membrane</keyword>
<evidence type="ECO:0000256" key="1">
    <source>
        <dbReference type="SAM" id="MobiDB-lite"/>
    </source>
</evidence>
<feature type="region of interest" description="Disordered" evidence="1">
    <location>
        <begin position="161"/>
        <end position="197"/>
    </location>
</feature>
<keyword evidence="3" id="KW-0732">Signal</keyword>
<evidence type="ECO:0000313" key="4">
    <source>
        <dbReference type="EMBL" id="NYI10548.1"/>
    </source>
</evidence>
<dbReference type="RefSeq" id="WP_179531365.1">
    <property type="nucleotide sequence ID" value="NZ_BAAAPP010000010.1"/>
</dbReference>
<evidence type="ECO:0000256" key="3">
    <source>
        <dbReference type="SAM" id="SignalP"/>
    </source>
</evidence>
<feature type="compositionally biased region" description="Basic and acidic residues" evidence="1">
    <location>
        <begin position="161"/>
        <end position="171"/>
    </location>
</feature>
<dbReference type="Proteomes" id="UP000537326">
    <property type="component" value="Unassembled WGS sequence"/>
</dbReference>
<feature type="transmembrane region" description="Helical" evidence="2">
    <location>
        <begin position="127"/>
        <end position="149"/>
    </location>
</feature>
<feature type="compositionally biased region" description="Basic and acidic residues" evidence="1">
    <location>
        <begin position="183"/>
        <end position="197"/>
    </location>
</feature>
<protein>
    <recommendedName>
        <fullName evidence="6">Tryptophan-associated transmembrane protein (Trp_oprn_chp)</fullName>
    </recommendedName>
</protein>
<proteinExistence type="predicted"/>
<feature type="transmembrane region" description="Helical" evidence="2">
    <location>
        <begin position="55"/>
        <end position="76"/>
    </location>
</feature>
<feature type="signal peptide" evidence="3">
    <location>
        <begin position="1"/>
        <end position="27"/>
    </location>
</feature>
<dbReference type="AlphaFoldDB" id="A0A7Y9YE45"/>
<gene>
    <name evidence="4" type="ORF">BKA05_002063</name>
</gene>
<keyword evidence="5" id="KW-1185">Reference proteome</keyword>
<feature type="chain" id="PRO_5031543059" description="Tryptophan-associated transmembrane protein (Trp_oprn_chp)" evidence="3">
    <location>
        <begin position="28"/>
        <end position="197"/>
    </location>
</feature>
<organism evidence="4 5">
    <name type="scientific">Nocardioides marinus</name>
    <dbReference type="NCBI Taxonomy" id="374514"/>
    <lineage>
        <taxon>Bacteria</taxon>
        <taxon>Bacillati</taxon>
        <taxon>Actinomycetota</taxon>
        <taxon>Actinomycetes</taxon>
        <taxon>Propionibacteriales</taxon>
        <taxon>Nocardioidaceae</taxon>
        <taxon>Nocardioides</taxon>
    </lineage>
</organism>
<feature type="transmembrane region" description="Helical" evidence="2">
    <location>
        <begin position="88"/>
        <end position="107"/>
    </location>
</feature>
<evidence type="ECO:0000313" key="5">
    <source>
        <dbReference type="Proteomes" id="UP000537326"/>
    </source>
</evidence>
<name>A0A7Y9YE45_9ACTN</name>
<keyword evidence="2" id="KW-1133">Transmembrane helix</keyword>
<comment type="caution">
    <text evidence="4">The sequence shown here is derived from an EMBL/GenBank/DDBJ whole genome shotgun (WGS) entry which is preliminary data.</text>
</comment>
<evidence type="ECO:0008006" key="6">
    <source>
        <dbReference type="Google" id="ProtNLM"/>
    </source>
</evidence>
<keyword evidence="2" id="KW-0812">Transmembrane</keyword>